<gene>
    <name evidence="2" type="ORF">POM99_16440</name>
</gene>
<comment type="caution">
    <text evidence="2">The sequence shown here is derived from an EMBL/GenBank/DDBJ whole genome shotgun (WGS) entry which is preliminary data.</text>
</comment>
<accession>A0ABT6CLJ5</accession>
<reference evidence="2 3" key="1">
    <citation type="submission" date="2023-03" db="EMBL/GenBank/DDBJ databases">
        <title>Novosphingobium cyanobacteriorum sp. nov., isolated from a eutrophic reservoir during the Microcystis bloom period.</title>
        <authorList>
            <person name="Kang M."/>
            <person name="Le V."/>
            <person name="Ko S.-R."/>
            <person name="Lee S.-A."/>
            <person name="Ahn C.-Y."/>
        </authorList>
    </citation>
    <scope>NUCLEOTIDE SEQUENCE [LARGE SCALE GENOMIC DNA]</scope>
    <source>
        <strain evidence="2 3">HBC54</strain>
    </source>
</reference>
<dbReference type="Proteomes" id="UP001222770">
    <property type="component" value="Unassembled WGS sequence"/>
</dbReference>
<dbReference type="Pfam" id="PF07362">
    <property type="entry name" value="CcdA"/>
    <property type="match status" value="1"/>
</dbReference>
<organism evidence="2 3">
    <name type="scientific">Novosphingobium cyanobacteriorum</name>
    <dbReference type="NCBI Taxonomy" id="3024215"/>
    <lineage>
        <taxon>Bacteria</taxon>
        <taxon>Pseudomonadati</taxon>
        <taxon>Pseudomonadota</taxon>
        <taxon>Alphaproteobacteria</taxon>
        <taxon>Sphingomonadales</taxon>
        <taxon>Sphingomonadaceae</taxon>
        <taxon>Novosphingobium</taxon>
    </lineage>
</organism>
<evidence type="ECO:0000256" key="1">
    <source>
        <dbReference type="ARBA" id="ARBA00022649"/>
    </source>
</evidence>
<keyword evidence="1" id="KW-1277">Toxin-antitoxin system</keyword>
<name>A0ABT6CLJ5_9SPHN</name>
<keyword evidence="3" id="KW-1185">Reference proteome</keyword>
<evidence type="ECO:0000313" key="2">
    <source>
        <dbReference type="EMBL" id="MDF8334799.1"/>
    </source>
</evidence>
<dbReference type="InterPro" id="IPR009956">
    <property type="entry name" value="Post-segregation_anti-tox_CcdA"/>
</dbReference>
<dbReference type="EMBL" id="JAROCY010000017">
    <property type="protein sequence ID" value="MDF8334799.1"/>
    <property type="molecule type" value="Genomic_DNA"/>
</dbReference>
<proteinExistence type="predicted"/>
<evidence type="ECO:0000313" key="3">
    <source>
        <dbReference type="Proteomes" id="UP001222770"/>
    </source>
</evidence>
<protein>
    <submittedName>
        <fullName evidence="2">Type II toxin-antitoxin system CcdA family antitoxin</fullName>
    </submittedName>
</protein>
<sequence>MTEHSHKVPDAPVRKPTNVTLDSALVAEARSLGINISRACEAGLRQELSAEKGKRWQEENADALRSHNEWVENNGLPLAEFRKF</sequence>